<evidence type="ECO:0008006" key="3">
    <source>
        <dbReference type="Google" id="ProtNLM"/>
    </source>
</evidence>
<comment type="caution">
    <text evidence="1">The sequence shown here is derived from an EMBL/GenBank/DDBJ whole genome shotgun (WGS) entry which is preliminary data.</text>
</comment>
<name>A0A1Q5T693_9BACL</name>
<proteinExistence type="predicted"/>
<reference evidence="2" key="2">
    <citation type="submission" date="2017-01" db="EMBL/GenBank/DDBJ databases">
        <title>Genome sequencing and annotation of Geobacillus sp. 1017, a Hydrocarbon-Oxidizing Thermophilic Bacterium Isolated from a Heavy Oil Reservoir (China).</title>
        <authorList>
            <person name="Kadnikov V.V."/>
            <person name="Mardanov A.V."/>
            <person name="Poltaraus A.B."/>
            <person name="Sokolova D.S."/>
            <person name="Semenova E.M."/>
            <person name="Ravin N.V."/>
            <person name="Tourova T.P."/>
            <person name="Nazina T.N."/>
        </authorList>
    </citation>
    <scope>NUCLEOTIDE SEQUENCE [LARGE SCALE GENOMIC DNA]</scope>
    <source>
        <strain evidence="2">1017</strain>
    </source>
</reference>
<gene>
    <name evidence="1" type="ORF">BRO54_0739</name>
</gene>
<accession>A0A1Q5T693</accession>
<sequence length="53" mass="6456">MLIRKNPTGKYFVSVWVETDIQLLPTVDRRVGIDLNRMRRLTQWRQRTGKQKR</sequence>
<dbReference type="Proteomes" id="UP000186030">
    <property type="component" value="Unassembled WGS sequence"/>
</dbReference>
<dbReference type="EMBL" id="MQMG01000006">
    <property type="protein sequence ID" value="OKO95749.1"/>
    <property type="molecule type" value="Genomic_DNA"/>
</dbReference>
<protein>
    <recommendedName>
        <fullName evidence="3">Mobile element protein</fullName>
    </recommendedName>
</protein>
<dbReference type="AlphaFoldDB" id="A0A1Q5T693"/>
<evidence type="ECO:0000313" key="2">
    <source>
        <dbReference type="Proteomes" id="UP000186030"/>
    </source>
</evidence>
<reference evidence="1 2" key="1">
    <citation type="submission" date="2016-11" db="EMBL/GenBank/DDBJ databases">
        <authorList>
            <person name="Kadnikov V."/>
            <person name="Nazina T."/>
        </authorList>
    </citation>
    <scope>NUCLEOTIDE SEQUENCE [LARGE SCALE GENOMIC DNA]</scope>
    <source>
        <strain evidence="1 2">1017</strain>
    </source>
</reference>
<organism evidence="1 2">
    <name type="scientific">Geobacillus proteiniphilus</name>
    <dbReference type="NCBI Taxonomy" id="860353"/>
    <lineage>
        <taxon>Bacteria</taxon>
        <taxon>Bacillati</taxon>
        <taxon>Bacillota</taxon>
        <taxon>Bacilli</taxon>
        <taxon>Bacillales</taxon>
        <taxon>Anoxybacillaceae</taxon>
        <taxon>Geobacillus</taxon>
    </lineage>
</organism>
<evidence type="ECO:0000313" key="1">
    <source>
        <dbReference type="EMBL" id="OKO95749.1"/>
    </source>
</evidence>